<organism evidence="2">
    <name type="scientific">Eutreptiella gymnastica</name>
    <dbReference type="NCBI Taxonomy" id="73025"/>
    <lineage>
        <taxon>Eukaryota</taxon>
        <taxon>Discoba</taxon>
        <taxon>Euglenozoa</taxon>
        <taxon>Euglenida</taxon>
        <taxon>Spirocuta</taxon>
        <taxon>Euglenophyceae</taxon>
        <taxon>Eutreptiales</taxon>
        <taxon>Eutreptiaceae</taxon>
        <taxon>Eutreptiella</taxon>
    </lineage>
</organism>
<dbReference type="Pfam" id="PF01041">
    <property type="entry name" value="DegT_DnrJ_EryC1"/>
    <property type="match status" value="1"/>
</dbReference>
<dbReference type="PANTHER" id="PTHR43300:SF7">
    <property type="entry name" value="UDP-N-ACETYLBACILLOSAMINE N-ACETYLTRANSFERASE"/>
    <property type="match status" value="1"/>
</dbReference>
<dbReference type="InterPro" id="IPR050179">
    <property type="entry name" value="Trans_hexapeptide_repeat"/>
</dbReference>
<dbReference type="InterPro" id="IPR015424">
    <property type="entry name" value="PyrdxlP-dep_Trfase"/>
</dbReference>
<dbReference type="InterPro" id="IPR015421">
    <property type="entry name" value="PyrdxlP-dep_Trfase_major"/>
</dbReference>
<evidence type="ECO:0000259" key="1">
    <source>
        <dbReference type="Pfam" id="PF17836"/>
    </source>
</evidence>
<dbReference type="EMBL" id="HBGA01033597">
    <property type="protein sequence ID" value="CAD9001011.1"/>
    <property type="molecule type" value="Transcribed_RNA"/>
</dbReference>
<dbReference type="CDD" id="cd03360">
    <property type="entry name" value="LbH_AT_putative"/>
    <property type="match status" value="1"/>
</dbReference>
<dbReference type="Gene3D" id="3.40.640.10">
    <property type="entry name" value="Type I PLP-dependent aspartate aminotransferase-like (Major domain)"/>
    <property type="match status" value="1"/>
</dbReference>
<dbReference type="InterPro" id="IPR020019">
    <property type="entry name" value="AcTrfase_PglD-like"/>
</dbReference>
<dbReference type="SUPFAM" id="SSF53383">
    <property type="entry name" value="PLP-dependent transferases"/>
    <property type="match status" value="1"/>
</dbReference>
<reference evidence="2" key="1">
    <citation type="submission" date="2021-01" db="EMBL/GenBank/DDBJ databases">
        <authorList>
            <person name="Corre E."/>
            <person name="Pelletier E."/>
            <person name="Niang G."/>
            <person name="Scheremetjew M."/>
            <person name="Finn R."/>
            <person name="Kale V."/>
            <person name="Holt S."/>
            <person name="Cochrane G."/>
            <person name="Meng A."/>
            <person name="Brown T."/>
            <person name="Cohen L."/>
        </authorList>
    </citation>
    <scope>NUCLEOTIDE SEQUENCE</scope>
    <source>
        <strain evidence="2">NIES-381</strain>
    </source>
</reference>
<dbReference type="InterPro" id="IPR000653">
    <property type="entry name" value="DegT/StrS_aminotransferase"/>
</dbReference>
<dbReference type="Gene3D" id="2.160.10.10">
    <property type="entry name" value="Hexapeptide repeat proteins"/>
    <property type="match status" value="1"/>
</dbReference>
<feature type="domain" description="PglD N-terminal" evidence="1">
    <location>
        <begin position="24"/>
        <end position="101"/>
    </location>
</feature>
<sequence length="628" mass="67870">MTMSRPQAFQGVHRGLEQPQKAALAILGAGSLAGHIITIARECNWPILGLFDDDPARQCMTISGVPVLGFIDAATIQEYKVSHVAIAVGNLSARLEIIRRLMPLQLSWPTLIHPQAIVAPCCQVGKGNLVEAGCVIGLGVSIGNFNVLLGGATIDSCSKLGSFITAQARSTVANAIIGSGSWLSCGCTIMPNISVGKYCFIGGNACVEHDVPDNSKMQGVPAVLTEEAGTSPGQHKVTAEEEAEVEDIMQMPMTPPRSQHLQCGERKINWCPFKPLDMTRFHQYILPSINCRHVTNGGPCQKLLADRFKRLIGCTEEHTVLTAANGTAALHALVAGLSIARGKPLKVVTQAITFAPGIQGPLLGSLVVEYDQVLKGPCLQELGVHQDDFDAVLLTNCFGNIAKINLYQDWCNTHSKLLLMDNAATPLTNYDGINSSLYATGGAIVSLHETKPIGRGEGGIIVVPVQYAAAVHQAMNFGFSPQNPGVPHPLGSNWRMSDIAAAAVMCHWDSLDRLIAKHLQLFTNATSYVEQSIHMRWAFPLDDGQQPGVLSAFCVTLQVSSEPVVQCLRQLGIECKQYYLPVVPRPSCPKSWAFYDHIVCMPIHVDMTPDDVHYMFTNLNRLCENTAL</sequence>
<dbReference type="SUPFAM" id="SSF51161">
    <property type="entry name" value="Trimeric LpxA-like enzymes"/>
    <property type="match status" value="1"/>
</dbReference>
<gene>
    <name evidence="2" type="ORF">EGYM00392_LOCUS12086</name>
</gene>
<proteinExistence type="predicted"/>
<dbReference type="InterPro" id="IPR041561">
    <property type="entry name" value="PglD_N"/>
</dbReference>
<evidence type="ECO:0000313" key="2">
    <source>
        <dbReference type="EMBL" id="CAD9001011.1"/>
    </source>
</evidence>
<protein>
    <recommendedName>
        <fullName evidence="1">PglD N-terminal domain-containing protein</fullName>
    </recommendedName>
</protein>
<dbReference type="AlphaFoldDB" id="A0A7S1N706"/>
<dbReference type="Gene3D" id="3.40.50.20">
    <property type="match status" value="1"/>
</dbReference>
<dbReference type="Pfam" id="PF17836">
    <property type="entry name" value="PglD_N"/>
    <property type="match status" value="1"/>
</dbReference>
<accession>A0A7S1N706</accession>
<dbReference type="InterPro" id="IPR011004">
    <property type="entry name" value="Trimer_LpxA-like_sf"/>
</dbReference>
<dbReference type="PANTHER" id="PTHR43300">
    <property type="entry name" value="ACETYLTRANSFERASE"/>
    <property type="match status" value="1"/>
</dbReference>
<name>A0A7S1N706_9EUGL</name>